<evidence type="ECO:0000313" key="15">
    <source>
        <dbReference type="EMBL" id="GAA4789234.1"/>
    </source>
</evidence>
<protein>
    <recommendedName>
        <fullName evidence="14">Sodium/proline symporter</fullName>
    </recommendedName>
    <alternativeName>
        <fullName evidence="14">Proline permease</fullName>
    </alternativeName>
</protein>
<keyword evidence="4 14" id="KW-1003">Cell membrane</keyword>
<dbReference type="Pfam" id="PF00474">
    <property type="entry name" value="SSF"/>
    <property type="match status" value="1"/>
</dbReference>
<dbReference type="PANTHER" id="PTHR48086">
    <property type="entry name" value="SODIUM/PROLINE SYMPORTER-RELATED"/>
    <property type="match status" value="1"/>
</dbReference>
<keyword evidence="9 14" id="KW-0406">Ion transport</keyword>
<feature type="transmembrane region" description="Helical" evidence="14">
    <location>
        <begin position="161"/>
        <end position="185"/>
    </location>
</feature>
<evidence type="ECO:0000256" key="13">
    <source>
        <dbReference type="RuleBase" id="RU362091"/>
    </source>
</evidence>
<dbReference type="EMBL" id="BAABKP010000001">
    <property type="protein sequence ID" value="GAA4789234.1"/>
    <property type="molecule type" value="Genomic_DNA"/>
</dbReference>
<dbReference type="PANTHER" id="PTHR48086:SF3">
    <property type="entry name" value="SODIUM_PROLINE SYMPORTER"/>
    <property type="match status" value="1"/>
</dbReference>
<evidence type="ECO:0000256" key="5">
    <source>
        <dbReference type="ARBA" id="ARBA00022692"/>
    </source>
</evidence>
<dbReference type="NCBIfam" id="TIGR00813">
    <property type="entry name" value="sss"/>
    <property type="match status" value="1"/>
</dbReference>
<evidence type="ECO:0000256" key="11">
    <source>
        <dbReference type="ARBA" id="ARBA00023201"/>
    </source>
</evidence>
<keyword evidence="8 14" id="KW-0915">Sodium</keyword>
<evidence type="ECO:0000256" key="8">
    <source>
        <dbReference type="ARBA" id="ARBA00023053"/>
    </source>
</evidence>
<keyword evidence="3 14" id="KW-0813">Transport</keyword>
<dbReference type="Gene3D" id="1.20.1730.10">
    <property type="entry name" value="Sodium/glucose cotransporter"/>
    <property type="match status" value="1"/>
</dbReference>
<proteinExistence type="inferred from homology"/>
<dbReference type="InterPro" id="IPR001734">
    <property type="entry name" value="Na/solute_symporter"/>
</dbReference>
<evidence type="ECO:0000256" key="12">
    <source>
        <dbReference type="ARBA" id="ARBA00033708"/>
    </source>
</evidence>
<comment type="subcellular location">
    <subcellularLocation>
        <location evidence="1 14">Cell membrane</location>
        <topology evidence="1 14">Multi-pass membrane protein</topology>
    </subcellularLocation>
</comment>
<dbReference type="RefSeq" id="WP_345444070.1">
    <property type="nucleotide sequence ID" value="NZ_BAABKP010000001.1"/>
</dbReference>
<dbReference type="InterPro" id="IPR050277">
    <property type="entry name" value="Sodium:Solute_Symporter"/>
</dbReference>
<sequence length="498" mass="53216">MSDTAFQLIALAIYFAAMIAIGFWASRKNNNLDDYVLGGRGLTPGVAALSAGASDMSAWLLMGIPGIMYMVGLSEAWIIIGLTIGAWLNWKLVAPRLRTYTEVSRNSVTVPAFFGNRLRDKTHILRIVAAIIILVFFTFYASSGMVAGGKFFQSSFGGDYLTGMLLVTGITVLYTLFGGFLGASYTDTVQGLLIFAALISMPIIAFFYVGSWDDFYTTVTAQNPQALSLFAGTTALGIISAASWGLGYFGQPHVIVRFMALRSPKDAPIARRIGISWMILSMVGAMSVGLIGLAYFTRHPEATLTDTTSAESVFLDLAQILLHPLVAGFILAAVLAAIMSTLSSQLVVCSSALAEDLYKVVSHRTLSSKVSLRLGQAGVLAVSLVAALLAMNPESSVLELVSFAWAGFGAAFGPIVLLSLYWRKLTAWGAIAGLIAASVTVFVWGNTEALYSAMYEIVPGFIINLVVAVVVSLVTYKANSVEAAEINEEFDRAVALTR</sequence>
<organism evidence="15 16">
    <name type="scientific">Rothia endophytica</name>
    <dbReference type="NCBI Taxonomy" id="1324766"/>
    <lineage>
        <taxon>Bacteria</taxon>
        <taxon>Bacillati</taxon>
        <taxon>Actinomycetota</taxon>
        <taxon>Actinomycetes</taxon>
        <taxon>Micrococcales</taxon>
        <taxon>Micrococcaceae</taxon>
        <taxon>Rothia</taxon>
    </lineage>
</organism>
<comment type="caution">
    <text evidence="15">The sequence shown here is derived from an EMBL/GenBank/DDBJ whole genome shotgun (WGS) entry which is preliminary data.</text>
</comment>
<keyword evidence="7 14" id="KW-1133">Transmembrane helix</keyword>
<feature type="transmembrane region" description="Helical" evidence="14">
    <location>
        <begin position="192"/>
        <end position="209"/>
    </location>
</feature>
<accession>A0ABP9B5G0</accession>
<feature type="transmembrane region" description="Helical" evidence="14">
    <location>
        <begin position="325"/>
        <end position="349"/>
    </location>
</feature>
<dbReference type="InterPro" id="IPR038377">
    <property type="entry name" value="Na/Glc_symporter_sf"/>
</dbReference>
<comment type="function">
    <text evidence="14">Catalyzes the sodium-dependent uptake of extracellular L-proline.</text>
</comment>
<feature type="transmembrane region" description="Helical" evidence="14">
    <location>
        <begin position="229"/>
        <end position="249"/>
    </location>
</feature>
<evidence type="ECO:0000256" key="6">
    <source>
        <dbReference type="ARBA" id="ARBA00022847"/>
    </source>
</evidence>
<feature type="transmembrane region" description="Helical" evidence="14">
    <location>
        <begin position="457"/>
        <end position="476"/>
    </location>
</feature>
<feature type="transmembrane region" description="Helical" evidence="14">
    <location>
        <begin position="37"/>
        <end position="61"/>
    </location>
</feature>
<dbReference type="Proteomes" id="UP001500187">
    <property type="component" value="Unassembled WGS sequence"/>
</dbReference>
<evidence type="ECO:0000256" key="3">
    <source>
        <dbReference type="ARBA" id="ARBA00022448"/>
    </source>
</evidence>
<feature type="transmembrane region" description="Helical" evidence="14">
    <location>
        <begin position="124"/>
        <end position="141"/>
    </location>
</feature>
<evidence type="ECO:0000256" key="7">
    <source>
        <dbReference type="ARBA" id="ARBA00022989"/>
    </source>
</evidence>
<keyword evidence="5 14" id="KW-0812">Transmembrane</keyword>
<evidence type="ECO:0000256" key="10">
    <source>
        <dbReference type="ARBA" id="ARBA00023136"/>
    </source>
</evidence>
<evidence type="ECO:0000313" key="16">
    <source>
        <dbReference type="Proteomes" id="UP001500187"/>
    </source>
</evidence>
<dbReference type="CDD" id="cd11475">
    <property type="entry name" value="SLC5sbd_PutP"/>
    <property type="match status" value="1"/>
</dbReference>
<keyword evidence="16" id="KW-1185">Reference proteome</keyword>
<dbReference type="PROSITE" id="PS50283">
    <property type="entry name" value="NA_SOLUT_SYMP_3"/>
    <property type="match status" value="1"/>
</dbReference>
<gene>
    <name evidence="15" type="primary">putP_1</name>
    <name evidence="15" type="ORF">GCM10023352_03850</name>
</gene>
<keyword evidence="14" id="KW-0029">Amino-acid transport</keyword>
<dbReference type="NCBIfam" id="TIGR02121">
    <property type="entry name" value="Na_Pro_sym"/>
    <property type="match status" value="1"/>
</dbReference>
<feature type="transmembrane region" description="Helical" evidence="14">
    <location>
        <begin position="6"/>
        <end position="25"/>
    </location>
</feature>
<feature type="transmembrane region" description="Helical" evidence="14">
    <location>
        <begin position="425"/>
        <end position="445"/>
    </location>
</feature>
<feature type="transmembrane region" description="Helical" evidence="14">
    <location>
        <begin position="397"/>
        <end position="418"/>
    </location>
</feature>
<evidence type="ECO:0000256" key="1">
    <source>
        <dbReference type="ARBA" id="ARBA00004651"/>
    </source>
</evidence>
<feature type="transmembrane region" description="Helical" evidence="14">
    <location>
        <begin position="370"/>
        <end position="391"/>
    </location>
</feature>
<evidence type="ECO:0000256" key="14">
    <source>
        <dbReference type="RuleBase" id="RU366012"/>
    </source>
</evidence>
<evidence type="ECO:0000256" key="4">
    <source>
        <dbReference type="ARBA" id="ARBA00022475"/>
    </source>
</evidence>
<reference evidence="16" key="1">
    <citation type="journal article" date="2019" name="Int. J. Syst. Evol. Microbiol.">
        <title>The Global Catalogue of Microorganisms (GCM) 10K type strain sequencing project: providing services to taxonomists for standard genome sequencing and annotation.</title>
        <authorList>
            <consortium name="The Broad Institute Genomics Platform"/>
            <consortium name="The Broad Institute Genome Sequencing Center for Infectious Disease"/>
            <person name="Wu L."/>
            <person name="Ma J."/>
        </authorList>
    </citation>
    <scope>NUCLEOTIDE SEQUENCE [LARGE SCALE GENOMIC DNA]</scope>
    <source>
        <strain evidence="16">JCM 18541</strain>
    </source>
</reference>
<comment type="similarity">
    <text evidence="2 13">Belongs to the sodium:solute symporter (SSF) (TC 2.A.21) family.</text>
</comment>
<evidence type="ECO:0000256" key="2">
    <source>
        <dbReference type="ARBA" id="ARBA00006434"/>
    </source>
</evidence>
<dbReference type="InterPro" id="IPR011851">
    <property type="entry name" value="Na/Pro_symporter"/>
</dbReference>
<comment type="catalytic activity">
    <reaction evidence="12">
        <text>L-proline(in) + Na(+)(in) = L-proline(out) + Na(+)(out)</text>
        <dbReference type="Rhea" id="RHEA:28967"/>
        <dbReference type="ChEBI" id="CHEBI:29101"/>
        <dbReference type="ChEBI" id="CHEBI:60039"/>
    </reaction>
</comment>
<keyword evidence="10 14" id="KW-0472">Membrane</keyword>
<evidence type="ECO:0000256" key="9">
    <source>
        <dbReference type="ARBA" id="ARBA00023065"/>
    </source>
</evidence>
<feature type="transmembrane region" description="Helical" evidence="14">
    <location>
        <begin position="269"/>
        <end position="296"/>
    </location>
</feature>
<name>A0ABP9B5G0_9MICC</name>
<feature type="transmembrane region" description="Helical" evidence="14">
    <location>
        <begin position="67"/>
        <end position="88"/>
    </location>
</feature>
<keyword evidence="6 14" id="KW-0769">Symport</keyword>
<keyword evidence="11 14" id="KW-0739">Sodium transport</keyword>